<dbReference type="NCBIfam" id="NF037995">
    <property type="entry name" value="TRAP_S1"/>
    <property type="match status" value="1"/>
</dbReference>
<reference evidence="3 4" key="1">
    <citation type="submission" date="2018-11" db="EMBL/GenBank/DDBJ databases">
        <title>Genome sequence of strain 7197.</title>
        <authorList>
            <person name="Gao J."/>
            <person name="Sun J."/>
        </authorList>
    </citation>
    <scope>NUCLEOTIDE SEQUENCE [LARGE SCALE GENOMIC DNA]</scope>
    <source>
        <strain evidence="3 4">7197</strain>
    </source>
</reference>
<comment type="caution">
    <text evidence="3">The sequence shown here is derived from an EMBL/GenBank/DDBJ whole genome shotgun (WGS) entry which is preliminary data.</text>
</comment>
<feature type="chain" id="PRO_5039288050" evidence="2">
    <location>
        <begin position="25"/>
        <end position="356"/>
    </location>
</feature>
<dbReference type="PANTHER" id="PTHR33376">
    <property type="match status" value="1"/>
</dbReference>
<dbReference type="CDD" id="cd13665">
    <property type="entry name" value="PBP2_TRAP_Dctp3_4"/>
    <property type="match status" value="1"/>
</dbReference>
<organism evidence="3 4">
    <name type="scientific">Paenibacillus rhizophilus</name>
    <dbReference type="NCBI Taxonomy" id="1850366"/>
    <lineage>
        <taxon>Bacteria</taxon>
        <taxon>Bacillati</taxon>
        <taxon>Bacillota</taxon>
        <taxon>Bacilli</taxon>
        <taxon>Bacillales</taxon>
        <taxon>Paenibacillaceae</taxon>
        <taxon>Paenibacillus</taxon>
    </lineage>
</organism>
<name>A0A3N9P572_9BACL</name>
<dbReference type="Gene3D" id="3.40.190.170">
    <property type="entry name" value="Bacterial extracellular solute-binding protein, family 7"/>
    <property type="match status" value="1"/>
</dbReference>
<dbReference type="EMBL" id="RQPI01000008">
    <property type="protein sequence ID" value="RQW10560.1"/>
    <property type="molecule type" value="Genomic_DNA"/>
</dbReference>
<evidence type="ECO:0000256" key="1">
    <source>
        <dbReference type="ARBA" id="ARBA00022729"/>
    </source>
</evidence>
<dbReference type="Proteomes" id="UP000282529">
    <property type="component" value="Unassembled WGS sequence"/>
</dbReference>
<dbReference type="PROSITE" id="PS51257">
    <property type="entry name" value="PROKAR_LIPOPROTEIN"/>
    <property type="match status" value="1"/>
</dbReference>
<dbReference type="RefSeq" id="WP_124696312.1">
    <property type="nucleotide sequence ID" value="NZ_JBHUFE010000010.1"/>
</dbReference>
<feature type="signal peptide" evidence="2">
    <location>
        <begin position="1"/>
        <end position="24"/>
    </location>
</feature>
<keyword evidence="4" id="KW-1185">Reference proteome</keyword>
<evidence type="ECO:0000313" key="4">
    <source>
        <dbReference type="Proteomes" id="UP000282529"/>
    </source>
</evidence>
<evidence type="ECO:0000256" key="2">
    <source>
        <dbReference type="SAM" id="SignalP"/>
    </source>
</evidence>
<dbReference type="InterPro" id="IPR018389">
    <property type="entry name" value="DctP_fam"/>
</dbReference>
<accession>A0A3N9P572</accession>
<dbReference type="OrthoDB" id="9776801at2"/>
<dbReference type="Pfam" id="PF03480">
    <property type="entry name" value="DctP"/>
    <property type="match status" value="1"/>
</dbReference>
<evidence type="ECO:0000313" key="3">
    <source>
        <dbReference type="EMBL" id="RQW10560.1"/>
    </source>
</evidence>
<dbReference type="GO" id="GO:0055085">
    <property type="term" value="P:transmembrane transport"/>
    <property type="evidence" value="ECO:0007669"/>
    <property type="project" value="InterPro"/>
</dbReference>
<keyword evidence="1 2" id="KW-0732">Signal</keyword>
<proteinExistence type="predicted"/>
<dbReference type="InterPro" id="IPR038404">
    <property type="entry name" value="TRAP_DctP_sf"/>
</dbReference>
<dbReference type="PANTHER" id="PTHR33376:SF15">
    <property type="entry name" value="BLL6794 PROTEIN"/>
    <property type="match status" value="1"/>
</dbReference>
<gene>
    <name evidence="3" type="ORF">EH198_14935</name>
</gene>
<dbReference type="AlphaFoldDB" id="A0A3N9P572"/>
<protein>
    <submittedName>
        <fullName evidence="3">TRAP transporter substrate-binding protein</fullName>
    </submittedName>
</protein>
<sequence length="356" mass="39224">MRRMWMSFLSVSMLLMLIACGNNSGTSKAEPAEGSGTGETKASTDKPIELNYAFFAPASTFPAKQMQKWKEELEKRTNGKVSVKLFFGGTLLTDKNMYDGVKSGVADIGSSVTTYEPGKFPLLTIAEAPTVFQNSKVASQVIYNLIKEFPPDTFKDVKLITAFASEPSFIQMKEPVASLKDLRGKQVRIPGGLAPVLKELGASPVGMSQSEAVEALQTGVVEGYVSSREVLMDLKFAEMVKFVTDYPLTVSIHAAVMNMDTWNSLPPDVQKVIDELGPEMSAWTGDYLDNHVKESMDWSVNEQGLEVVTLSPEEKAVWDSKMHPLQEKTIADLKAKGLPAEQFKKRLDELKAEYSK</sequence>